<organism evidence="2 3">
    <name type="scientific">Lysobacter hankyongensis</name>
    <dbReference type="NCBI Taxonomy" id="1176535"/>
    <lineage>
        <taxon>Bacteria</taxon>
        <taxon>Pseudomonadati</taxon>
        <taxon>Pseudomonadota</taxon>
        <taxon>Gammaproteobacteria</taxon>
        <taxon>Lysobacterales</taxon>
        <taxon>Lysobacteraceae</taxon>
        <taxon>Lysobacter</taxon>
    </lineage>
</organism>
<accession>A0ABP9BJY7</accession>
<dbReference type="SUPFAM" id="SSF109854">
    <property type="entry name" value="DinB/YfiT-like putative metalloenzymes"/>
    <property type="match status" value="1"/>
</dbReference>
<feature type="region of interest" description="Disordered" evidence="1">
    <location>
        <begin position="177"/>
        <end position="201"/>
    </location>
</feature>
<proteinExistence type="predicted"/>
<feature type="compositionally biased region" description="Low complexity" evidence="1">
    <location>
        <begin position="185"/>
        <end position="201"/>
    </location>
</feature>
<keyword evidence="3" id="KW-1185">Reference proteome</keyword>
<protein>
    <submittedName>
        <fullName evidence="2">DUF1993 domain-containing protein</fullName>
    </submittedName>
</protein>
<reference evidence="3" key="1">
    <citation type="journal article" date="2019" name="Int. J. Syst. Evol. Microbiol.">
        <title>The Global Catalogue of Microorganisms (GCM) 10K type strain sequencing project: providing services to taxonomists for standard genome sequencing and annotation.</title>
        <authorList>
            <consortium name="The Broad Institute Genomics Platform"/>
            <consortium name="The Broad Institute Genome Sequencing Center for Infectious Disease"/>
            <person name="Wu L."/>
            <person name="Ma J."/>
        </authorList>
    </citation>
    <scope>NUCLEOTIDE SEQUENCE [LARGE SCALE GENOMIC DNA]</scope>
    <source>
        <strain evidence="3">JCM 18204</strain>
    </source>
</reference>
<dbReference type="RefSeq" id="WP_345303466.1">
    <property type="nucleotide sequence ID" value="NZ_BAABJE010000010.1"/>
</dbReference>
<dbReference type="InterPro" id="IPR018531">
    <property type="entry name" value="DUF1993"/>
</dbReference>
<dbReference type="Gene3D" id="1.20.120.450">
    <property type="entry name" value="dinb family like domain"/>
    <property type="match status" value="1"/>
</dbReference>
<gene>
    <name evidence="2" type="ORF">GCM10023307_23000</name>
</gene>
<dbReference type="EMBL" id="BAABJE010000010">
    <property type="protein sequence ID" value="GAA4796478.1"/>
    <property type="molecule type" value="Genomic_DNA"/>
</dbReference>
<name>A0ABP9BJY7_9GAMM</name>
<evidence type="ECO:0000256" key="1">
    <source>
        <dbReference type="SAM" id="MobiDB-lite"/>
    </source>
</evidence>
<dbReference type="PANTHER" id="PTHR36922">
    <property type="entry name" value="BLL2446 PROTEIN"/>
    <property type="match status" value="1"/>
</dbReference>
<dbReference type="Proteomes" id="UP001499959">
    <property type="component" value="Unassembled WGS sequence"/>
</dbReference>
<dbReference type="InterPro" id="IPR034660">
    <property type="entry name" value="DinB/YfiT-like"/>
</dbReference>
<comment type="caution">
    <text evidence="2">The sequence shown here is derived from an EMBL/GenBank/DDBJ whole genome shotgun (WGS) entry which is preliminary data.</text>
</comment>
<evidence type="ECO:0000313" key="3">
    <source>
        <dbReference type="Proteomes" id="UP001499959"/>
    </source>
</evidence>
<dbReference type="Pfam" id="PF09351">
    <property type="entry name" value="DUF1993"/>
    <property type="match status" value="1"/>
</dbReference>
<evidence type="ECO:0000313" key="2">
    <source>
        <dbReference type="EMBL" id="GAA4796478.1"/>
    </source>
</evidence>
<sequence length="201" mass="21666">MRDIALPPLYAASVPVFLHALQRLHDWLALMEAHATRADIAVDATMRARPAADMFPFGVQAQIVVNFTLRAAFPLAGQARPDYGDFPDDPDGLRARIARAVALLRALDPRAFAGGEDRRVRDRAGDADVDLPGDVFLRDYALPNLYFHLTAAYIALRGAGVPLGKADFDGLHAYPPMPGRAAATQGPNQGDIQGDIQGNQA</sequence>
<dbReference type="PANTHER" id="PTHR36922:SF1">
    <property type="entry name" value="DUF1993 DOMAIN-CONTAINING PROTEIN"/>
    <property type="match status" value="1"/>
</dbReference>